<name>A0ABN6VZ14_9BACT</name>
<protein>
    <submittedName>
        <fullName evidence="2">Lipoprotein</fullName>
    </submittedName>
</protein>
<feature type="signal peptide" evidence="1">
    <location>
        <begin position="1"/>
        <end position="27"/>
    </location>
</feature>
<keyword evidence="2" id="KW-0449">Lipoprotein</keyword>
<proteinExistence type="predicted"/>
<keyword evidence="1" id="KW-0732">Signal</keyword>
<sequence>MQLFKRFSTLRTILCSACLLLLLAACAGLTPTPSGQLPPILAQDELFRPYVKVGTVEVSRERLGHLDDLQDEADDWANDALASEAAKMGADAVILPEIHAEKSYYLFFPTTEIKAKGIAIRFR</sequence>
<evidence type="ECO:0000313" key="3">
    <source>
        <dbReference type="Proteomes" id="UP001317705"/>
    </source>
</evidence>
<dbReference type="PROSITE" id="PS51257">
    <property type="entry name" value="PROKAR_LIPOPROTEIN"/>
    <property type="match status" value="1"/>
</dbReference>
<gene>
    <name evidence="2" type="ORF">GURASL_28250</name>
</gene>
<accession>A0ABN6VZ14</accession>
<dbReference type="EMBL" id="AP027151">
    <property type="protein sequence ID" value="BDV43902.1"/>
    <property type="molecule type" value="Genomic_DNA"/>
</dbReference>
<evidence type="ECO:0000256" key="1">
    <source>
        <dbReference type="SAM" id="SignalP"/>
    </source>
</evidence>
<dbReference type="SUPFAM" id="SSF117782">
    <property type="entry name" value="YbjQ-like"/>
    <property type="match status" value="1"/>
</dbReference>
<evidence type="ECO:0000313" key="2">
    <source>
        <dbReference type="EMBL" id="BDV43902.1"/>
    </source>
</evidence>
<keyword evidence="3" id="KW-1185">Reference proteome</keyword>
<reference evidence="2 3" key="1">
    <citation type="submission" date="2022-12" db="EMBL/GenBank/DDBJ databases">
        <title>Polyphasic characterization of Geotalea uranireducens NIT-SL11 newly isolated from a complex of sewage sludge and microbially reduced graphene oxide.</title>
        <authorList>
            <person name="Xie L."/>
            <person name="Yoshida N."/>
            <person name="Meng L."/>
        </authorList>
    </citation>
    <scope>NUCLEOTIDE SEQUENCE [LARGE SCALE GENOMIC DNA]</scope>
    <source>
        <strain evidence="2 3">NIT-SL11</strain>
    </source>
</reference>
<dbReference type="RefSeq" id="WP_282000023.1">
    <property type="nucleotide sequence ID" value="NZ_AP027151.1"/>
</dbReference>
<dbReference type="Proteomes" id="UP001317705">
    <property type="component" value="Chromosome"/>
</dbReference>
<organism evidence="2 3">
    <name type="scientific">Geotalea uraniireducens</name>
    <dbReference type="NCBI Taxonomy" id="351604"/>
    <lineage>
        <taxon>Bacteria</taxon>
        <taxon>Pseudomonadati</taxon>
        <taxon>Thermodesulfobacteriota</taxon>
        <taxon>Desulfuromonadia</taxon>
        <taxon>Geobacterales</taxon>
        <taxon>Geobacteraceae</taxon>
        <taxon>Geotalea</taxon>
    </lineage>
</organism>
<dbReference type="InterPro" id="IPR035439">
    <property type="entry name" value="UPF0145_dom_sf"/>
</dbReference>
<feature type="chain" id="PRO_5046065548" evidence="1">
    <location>
        <begin position="28"/>
        <end position="123"/>
    </location>
</feature>